<sequence>MATPLDGLHILLVEDEYLIALDVETICLDHGAAQVSIAGRHAELGDGSLTDGIDAAIVDLMINGVPTLDFAARLQQQGIPFIFASGHMMTDEIRVRFPYVELVEKPYSGDDLVRALAAAHRAAPSQSAGDVIT</sequence>
<name>A0ABV2N2R9_9HYPH</name>
<evidence type="ECO:0000313" key="3">
    <source>
        <dbReference type="EMBL" id="MET3793367.1"/>
    </source>
</evidence>
<accession>A0ABV2N2R9</accession>
<gene>
    <name evidence="3" type="ORF">ABID37_003591</name>
</gene>
<dbReference type="InterPro" id="IPR011006">
    <property type="entry name" value="CheY-like_superfamily"/>
</dbReference>
<dbReference type="PROSITE" id="PS50110">
    <property type="entry name" value="RESPONSE_REGULATORY"/>
    <property type="match status" value="1"/>
</dbReference>
<evidence type="ECO:0000259" key="2">
    <source>
        <dbReference type="PROSITE" id="PS50110"/>
    </source>
</evidence>
<evidence type="ECO:0000313" key="4">
    <source>
        <dbReference type="Proteomes" id="UP001549076"/>
    </source>
</evidence>
<feature type="modified residue" description="4-aspartylphosphate" evidence="1">
    <location>
        <position position="59"/>
    </location>
</feature>
<dbReference type="GO" id="GO:0003677">
    <property type="term" value="F:DNA binding"/>
    <property type="evidence" value="ECO:0007669"/>
    <property type="project" value="UniProtKB-KW"/>
</dbReference>
<evidence type="ECO:0000256" key="1">
    <source>
        <dbReference type="PROSITE-ProRule" id="PRU00169"/>
    </source>
</evidence>
<dbReference type="Gene3D" id="3.40.50.2300">
    <property type="match status" value="1"/>
</dbReference>
<reference evidence="3 4" key="1">
    <citation type="submission" date="2024-06" db="EMBL/GenBank/DDBJ databases">
        <title>Genomic Encyclopedia of Type Strains, Phase IV (KMG-IV): sequencing the most valuable type-strain genomes for metagenomic binning, comparative biology and taxonomic classification.</title>
        <authorList>
            <person name="Goeker M."/>
        </authorList>
    </citation>
    <scope>NUCLEOTIDE SEQUENCE [LARGE SCALE GENOMIC DNA]</scope>
    <source>
        <strain evidence="3 4">DSM 27865</strain>
    </source>
</reference>
<dbReference type="SUPFAM" id="SSF52172">
    <property type="entry name" value="CheY-like"/>
    <property type="match status" value="1"/>
</dbReference>
<feature type="domain" description="Response regulatory" evidence="2">
    <location>
        <begin position="9"/>
        <end position="120"/>
    </location>
</feature>
<keyword evidence="3" id="KW-0238">DNA-binding</keyword>
<dbReference type="Proteomes" id="UP001549076">
    <property type="component" value="Unassembled WGS sequence"/>
</dbReference>
<protein>
    <submittedName>
        <fullName evidence="3">DNA-binding response OmpR family regulator</fullName>
    </submittedName>
</protein>
<dbReference type="InterPro" id="IPR001789">
    <property type="entry name" value="Sig_transdc_resp-reg_receiver"/>
</dbReference>
<organism evidence="3 4">
    <name type="scientific">Aquamicrobium terrae</name>
    <dbReference type="NCBI Taxonomy" id="1324945"/>
    <lineage>
        <taxon>Bacteria</taxon>
        <taxon>Pseudomonadati</taxon>
        <taxon>Pseudomonadota</taxon>
        <taxon>Alphaproteobacteria</taxon>
        <taxon>Hyphomicrobiales</taxon>
        <taxon>Phyllobacteriaceae</taxon>
        <taxon>Aquamicrobium</taxon>
    </lineage>
</organism>
<proteinExistence type="predicted"/>
<dbReference type="EMBL" id="JBEPML010000013">
    <property type="protein sequence ID" value="MET3793367.1"/>
    <property type="molecule type" value="Genomic_DNA"/>
</dbReference>
<keyword evidence="4" id="KW-1185">Reference proteome</keyword>
<keyword evidence="1" id="KW-0597">Phosphoprotein</keyword>
<dbReference type="RefSeq" id="WP_354197227.1">
    <property type="nucleotide sequence ID" value="NZ_JBEPML010000013.1"/>
</dbReference>
<comment type="caution">
    <text evidence="3">The sequence shown here is derived from an EMBL/GenBank/DDBJ whole genome shotgun (WGS) entry which is preliminary data.</text>
</comment>